<keyword evidence="3" id="KW-0812">Transmembrane</keyword>
<dbReference type="PANTHER" id="PTHR33392:SF6">
    <property type="entry name" value="POLYISOPRENYL-TEICHOIC ACID--PEPTIDOGLYCAN TEICHOIC ACID TRANSFERASE TAGU"/>
    <property type="match status" value="1"/>
</dbReference>
<dbReference type="OrthoDB" id="3759589at2"/>
<dbReference type="NCBIfam" id="TIGR00350">
    <property type="entry name" value="lytR_cpsA_psr"/>
    <property type="match status" value="1"/>
</dbReference>
<evidence type="ECO:0000313" key="5">
    <source>
        <dbReference type="EMBL" id="TQS41386.1"/>
    </source>
</evidence>
<evidence type="ECO:0000313" key="6">
    <source>
        <dbReference type="Proteomes" id="UP000317982"/>
    </source>
</evidence>
<sequence length="350" mass="37723">MYTGRSKAAEPVAEFESAPADPKPGTQRQRRGLRWWQNLLIGLLALVLIVGGTAFGLVQYYDSQVERQPLIDQPAAPVDWGDGPLDLLLFGADSSSDSPDVDGRKLDTIMVIHLNRALDRATVVSIPRASYVNVPRGGSWPGGKTTLDRAVVLGGPVMVAKTVTQLTQIELDGAMIANLDSVNKLVDAVGGVRICINTDEPLPGGGVRKKGCRNYDGGEAESFMRERKQGQGSDFDRINDQQRVVKALIEKASSAGVLANPLKLNKLLGTTADALTVDEGLDVSKFALSIRHIRPGNVEFATVPVKRADLNTPDGPAVELDPVLAPQLFDSIRNDSVTDWLKNHRSSTTK</sequence>
<dbReference type="InterPro" id="IPR004474">
    <property type="entry name" value="LytR_CpsA_psr"/>
</dbReference>
<dbReference type="Gene3D" id="3.40.630.190">
    <property type="entry name" value="LCP protein"/>
    <property type="match status" value="1"/>
</dbReference>
<evidence type="ECO:0000256" key="3">
    <source>
        <dbReference type="SAM" id="Phobius"/>
    </source>
</evidence>
<keyword evidence="6" id="KW-1185">Reference proteome</keyword>
<evidence type="ECO:0000259" key="4">
    <source>
        <dbReference type="Pfam" id="PF03816"/>
    </source>
</evidence>
<evidence type="ECO:0000256" key="2">
    <source>
        <dbReference type="SAM" id="MobiDB-lite"/>
    </source>
</evidence>
<proteinExistence type="inferred from homology"/>
<dbReference type="InterPro" id="IPR050922">
    <property type="entry name" value="LytR/CpsA/Psr_CW_biosynth"/>
</dbReference>
<gene>
    <name evidence="5" type="ORF">FL583_30255</name>
</gene>
<protein>
    <submittedName>
        <fullName evidence="5">LytR family transcriptional regulator</fullName>
    </submittedName>
</protein>
<dbReference type="InParanoid" id="A0A545AJ82"/>
<dbReference type="Proteomes" id="UP000317982">
    <property type="component" value="Unassembled WGS sequence"/>
</dbReference>
<feature type="domain" description="Cell envelope-related transcriptional attenuator" evidence="4">
    <location>
        <begin position="107"/>
        <end position="253"/>
    </location>
</feature>
<comment type="similarity">
    <text evidence="1">Belongs to the LytR/CpsA/Psr (LCP) family.</text>
</comment>
<organism evidence="5 6">
    <name type="scientific">Cryptosporangium phraense</name>
    <dbReference type="NCBI Taxonomy" id="2593070"/>
    <lineage>
        <taxon>Bacteria</taxon>
        <taxon>Bacillati</taxon>
        <taxon>Actinomycetota</taxon>
        <taxon>Actinomycetes</taxon>
        <taxon>Cryptosporangiales</taxon>
        <taxon>Cryptosporangiaceae</taxon>
        <taxon>Cryptosporangium</taxon>
    </lineage>
</organism>
<evidence type="ECO:0000256" key="1">
    <source>
        <dbReference type="ARBA" id="ARBA00006068"/>
    </source>
</evidence>
<keyword evidence="3" id="KW-1133">Transmembrane helix</keyword>
<dbReference type="PANTHER" id="PTHR33392">
    <property type="entry name" value="POLYISOPRENYL-TEICHOIC ACID--PEPTIDOGLYCAN TEICHOIC ACID TRANSFERASE TAGU"/>
    <property type="match status" value="1"/>
</dbReference>
<dbReference type="Pfam" id="PF03816">
    <property type="entry name" value="LytR_cpsA_psr"/>
    <property type="match status" value="1"/>
</dbReference>
<feature type="region of interest" description="Disordered" evidence="2">
    <location>
        <begin position="1"/>
        <end position="28"/>
    </location>
</feature>
<comment type="caution">
    <text evidence="5">The sequence shown here is derived from an EMBL/GenBank/DDBJ whole genome shotgun (WGS) entry which is preliminary data.</text>
</comment>
<dbReference type="AlphaFoldDB" id="A0A545AJ82"/>
<keyword evidence="3" id="KW-0472">Membrane</keyword>
<name>A0A545AJ82_9ACTN</name>
<reference evidence="5 6" key="1">
    <citation type="submission" date="2019-07" db="EMBL/GenBank/DDBJ databases">
        <title>Cryptosporangium phraense sp. nov., isolated from plant litter.</title>
        <authorList>
            <person name="Suriyachadkun C."/>
        </authorList>
    </citation>
    <scope>NUCLEOTIDE SEQUENCE [LARGE SCALE GENOMIC DNA]</scope>
    <source>
        <strain evidence="5 6">A-T 5661</strain>
    </source>
</reference>
<accession>A0A545AJ82</accession>
<dbReference type="EMBL" id="VIRS01000027">
    <property type="protein sequence ID" value="TQS41386.1"/>
    <property type="molecule type" value="Genomic_DNA"/>
</dbReference>
<feature type="transmembrane region" description="Helical" evidence="3">
    <location>
        <begin position="39"/>
        <end position="61"/>
    </location>
</feature>